<keyword evidence="3" id="KW-0808">Transferase</keyword>
<feature type="domain" description="Glycosyltransferase subfamily 4-like N-terminal" evidence="2">
    <location>
        <begin position="17"/>
        <end position="190"/>
    </location>
</feature>
<dbReference type="PANTHER" id="PTHR45947:SF3">
    <property type="entry name" value="SULFOQUINOVOSYL TRANSFERASE SQD2"/>
    <property type="match status" value="1"/>
</dbReference>
<evidence type="ECO:0000259" key="1">
    <source>
        <dbReference type="Pfam" id="PF00534"/>
    </source>
</evidence>
<protein>
    <submittedName>
        <fullName evidence="3">Glycosyltransferase</fullName>
        <ecNumber evidence="3">2.4.-.-</ecNumber>
    </submittedName>
</protein>
<gene>
    <name evidence="3" type="ORF">ABC969_03240</name>
</gene>
<dbReference type="Gene3D" id="3.40.50.2000">
    <property type="entry name" value="Glycogen Phosphorylase B"/>
    <property type="match status" value="2"/>
</dbReference>
<reference evidence="3 4" key="1">
    <citation type="submission" date="2024-05" db="EMBL/GenBank/DDBJ databases">
        <authorList>
            <person name="Liu Q."/>
            <person name="Xin Y.-H."/>
        </authorList>
    </citation>
    <scope>NUCLEOTIDE SEQUENCE [LARGE SCALE GENOMIC DNA]</scope>
    <source>
        <strain evidence="3 4">CGMCC 1.15349</strain>
    </source>
</reference>
<dbReference type="RefSeq" id="WP_345862916.1">
    <property type="nucleotide sequence ID" value="NZ_JBDIMF010000001.1"/>
</dbReference>
<dbReference type="EMBL" id="JBDIMF010000001">
    <property type="protein sequence ID" value="MEN2785433.1"/>
    <property type="molecule type" value="Genomic_DNA"/>
</dbReference>
<dbReference type="Proteomes" id="UP001404104">
    <property type="component" value="Unassembled WGS sequence"/>
</dbReference>
<organism evidence="3 4">
    <name type="scientific">Sphingomonas qilianensis</name>
    <dbReference type="NCBI Taxonomy" id="1736690"/>
    <lineage>
        <taxon>Bacteria</taxon>
        <taxon>Pseudomonadati</taxon>
        <taxon>Pseudomonadota</taxon>
        <taxon>Alphaproteobacteria</taxon>
        <taxon>Sphingomonadales</taxon>
        <taxon>Sphingomonadaceae</taxon>
        <taxon>Sphingomonas</taxon>
    </lineage>
</organism>
<dbReference type="InterPro" id="IPR050194">
    <property type="entry name" value="Glycosyltransferase_grp1"/>
</dbReference>
<proteinExistence type="predicted"/>
<name>A0ABU9XNP7_9SPHN</name>
<comment type="caution">
    <text evidence="3">The sequence shown here is derived from an EMBL/GenBank/DDBJ whole genome shotgun (WGS) entry which is preliminary data.</text>
</comment>
<keyword evidence="4" id="KW-1185">Reference proteome</keyword>
<dbReference type="EC" id="2.4.-.-" evidence="3"/>
<accession>A0ABU9XNP7</accession>
<dbReference type="SUPFAM" id="SSF53756">
    <property type="entry name" value="UDP-Glycosyltransferase/glycogen phosphorylase"/>
    <property type="match status" value="1"/>
</dbReference>
<dbReference type="GO" id="GO:0016757">
    <property type="term" value="F:glycosyltransferase activity"/>
    <property type="evidence" value="ECO:0007669"/>
    <property type="project" value="UniProtKB-KW"/>
</dbReference>
<feature type="domain" description="Glycosyl transferase family 1" evidence="1">
    <location>
        <begin position="211"/>
        <end position="364"/>
    </location>
</feature>
<dbReference type="PANTHER" id="PTHR45947">
    <property type="entry name" value="SULFOQUINOVOSYL TRANSFERASE SQD2"/>
    <property type="match status" value="1"/>
</dbReference>
<evidence type="ECO:0000259" key="2">
    <source>
        <dbReference type="Pfam" id="PF13579"/>
    </source>
</evidence>
<dbReference type="InterPro" id="IPR028098">
    <property type="entry name" value="Glyco_trans_4-like_N"/>
</dbReference>
<sequence length="389" mass="40751">MKILHVVPSYFPAIRYGGPIYSVHGLAAGQAALGHQVSVFTTNADGGGVSDVPVATQVDLDGVMVTYFATGVPHHFNRRLYRAPAMAHALRAQAAAFDMVHLHSVFLWPTLAAARAASSAGTPYVLSPRGMLVGNLIRAKSSLIKRAWLALFERRTIAGAAALHFTAAREAEDFAALGLRAARTIILPNGVEPPRAGPAPLSPNIAAATATPGYALYLGRLSWKKNLVALIDALGMTPALRLVIAGTDDEQLAAKLRGAIAAAGATDRVVLIDRNVEGADKEALFARCALFVLPSLNENFGNTVLEAMVRGKPVLVSSGAGVAEIVREARCGLIAAPTAAALSAALHDLVADPRAADEMGQRGAQAARDHFGWPAIAAQMVAAYETIKR</sequence>
<evidence type="ECO:0000313" key="4">
    <source>
        <dbReference type="Proteomes" id="UP001404104"/>
    </source>
</evidence>
<dbReference type="Pfam" id="PF00534">
    <property type="entry name" value="Glycos_transf_1"/>
    <property type="match status" value="1"/>
</dbReference>
<evidence type="ECO:0000313" key="3">
    <source>
        <dbReference type="EMBL" id="MEN2785433.1"/>
    </source>
</evidence>
<keyword evidence="3" id="KW-0328">Glycosyltransferase</keyword>
<dbReference type="InterPro" id="IPR001296">
    <property type="entry name" value="Glyco_trans_1"/>
</dbReference>
<dbReference type="Pfam" id="PF13579">
    <property type="entry name" value="Glyco_trans_4_4"/>
    <property type="match status" value="1"/>
</dbReference>